<dbReference type="EMBL" id="FOPJ01000002">
    <property type="protein sequence ID" value="SFG27207.1"/>
    <property type="molecule type" value="Genomic_DNA"/>
</dbReference>
<keyword evidence="4 5" id="KW-0472">Membrane</keyword>
<feature type="transmembrane region" description="Helical" evidence="5">
    <location>
        <begin position="189"/>
        <end position="210"/>
    </location>
</feature>
<dbReference type="PANTHER" id="PTHR42770:SF7">
    <property type="entry name" value="MEMBRANE PROTEIN"/>
    <property type="match status" value="1"/>
</dbReference>
<feature type="domain" description="Amino acid permease/ SLC12A" evidence="6">
    <location>
        <begin position="36"/>
        <end position="368"/>
    </location>
</feature>
<sequence>MLSNLAGIAVTFFYILLSELFRKPEIATWADNALINVLTCLVFMVVAATISYRGMEATKSVQYVLVAFQLGVLVLFSCMALYKAYAHGGVNAFDRTPFSWEWFNPFGVGSFSAFAAGIALSVFIYWGWDVVLTMTEETKGSHNTPGKAATLTIFLVVSLYQLISIGVISYSGTSDGELGLANPAIHDNIFAVLAGPVMGPLAILMALAVLGSSAASLQSTFISPARTMLAMGFYGALPPRFAKVDPKFQSPSTATIASAFVAFIFYAVMRMISEAVLWDTITALGMMVCFYYAITAFACVWYLRKQAVESFRNMLMKCILPAIGGVLLMIFFVQTSYDAMDPSYGSGSEIFGLGLVFVLGAVVLISGVFVMLLTWWKNPEFFRSRGTLKRGLPDEDTPLATVDEAFDLQ</sequence>
<dbReference type="InterPro" id="IPR004841">
    <property type="entry name" value="AA-permease/SLC12A_dom"/>
</dbReference>
<organism evidence="7 8">
    <name type="scientific">Corynebacterium spheniscorum</name>
    <dbReference type="NCBI Taxonomy" id="185761"/>
    <lineage>
        <taxon>Bacteria</taxon>
        <taxon>Bacillati</taxon>
        <taxon>Actinomycetota</taxon>
        <taxon>Actinomycetes</taxon>
        <taxon>Mycobacteriales</taxon>
        <taxon>Corynebacteriaceae</taxon>
        <taxon>Corynebacterium</taxon>
    </lineage>
</organism>
<evidence type="ECO:0000256" key="1">
    <source>
        <dbReference type="ARBA" id="ARBA00004141"/>
    </source>
</evidence>
<dbReference type="GO" id="GO:0016020">
    <property type="term" value="C:membrane"/>
    <property type="evidence" value="ECO:0007669"/>
    <property type="project" value="UniProtKB-SubCell"/>
</dbReference>
<evidence type="ECO:0000256" key="2">
    <source>
        <dbReference type="ARBA" id="ARBA00022692"/>
    </source>
</evidence>
<feature type="transmembrane region" description="Helical" evidence="5">
    <location>
        <begin position="250"/>
        <end position="269"/>
    </location>
</feature>
<dbReference type="Proteomes" id="UP000199065">
    <property type="component" value="Unassembled WGS sequence"/>
</dbReference>
<feature type="transmembrane region" description="Helical" evidence="5">
    <location>
        <begin position="63"/>
        <end position="82"/>
    </location>
</feature>
<dbReference type="PIRSF" id="PIRSF006060">
    <property type="entry name" value="AA_transporter"/>
    <property type="match status" value="1"/>
</dbReference>
<name>A0A1I2QLV9_9CORY</name>
<evidence type="ECO:0000256" key="4">
    <source>
        <dbReference type="ARBA" id="ARBA00023136"/>
    </source>
</evidence>
<evidence type="ECO:0000313" key="7">
    <source>
        <dbReference type="EMBL" id="SFG27207.1"/>
    </source>
</evidence>
<feature type="transmembrane region" description="Helical" evidence="5">
    <location>
        <begin position="353"/>
        <end position="376"/>
    </location>
</feature>
<reference evidence="7 8" key="1">
    <citation type="submission" date="2016-10" db="EMBL/GenBank/DDBJ databases">
        <authorList>
            <person name="de Groot N.N."/>
        </authorList>
    </citation>
    <scope>NUCLEOTIDE SEQUENCE [LARGE SCALE GENOMIC DNA]</scope>
    <source>
        <strain>J11</strain>
        <strain evidence="8">PG 39</strain>
    </source>
</reference>
<evidence type="ECO:0000259" key="6">
    <source>
        <dbReference type="Pfam" id="PF00324"/>
    </source>
</evidence>
<accession>A0A1I2QLV9</accession>
<feature type="transmembrane region" description="Helical" evidence="5">
    <location>
        <begin position="281"/>
        <end position="303"/>
    </location>
</feature>
<dbReference type="AlphaFoldDB" id="A0A1I2QLV9"/>
<proteinExistence type="predicted"/>
<dbReference type="InterPro" id="IPR050367">
    <property type="entry name" value="APC_superfamily"/>
</dbReference>
<dbReference type="Gene3D" id="1.20.1740.10">
    <property type="entry name" value="Amino acid/polyamine transporter I"/>
    <property type="match status" value="1"/>
</dbReference>
<protein>
    <submittedName>
        <fullName evidence="7">Amino acid/polyamine/organocation transporter, APC superfamily (TC 2.A.3)</fullName>
    </submittedName>
</protein>
<evidence type="ECO:0000256" key="5">
    <source>
        <dbReference type="SAM" id="Phobius"/>
    </source>
</evidence>
<evidence type="ECO:0000313" key="8">
    <source>
        <dbReference type="Proteomes" id="UP000199065"/>
    </source>
</evidence>
<keyword evidence="3 5" id="KW-1133">Transmembrane helix</keyword>
<feature type="transmembrane region" description="Helical" evidence="5">
    <location>
        <begin position="102"/>
        <end position="128"/>
    </location>
</feature>
<keyword evidence="8" id="KW-1185">Reference proteome</keyword>
<gene>
    <name evidence="7" type="ORF">SAMN05660282_00436</name>
</gene>
<dbReference type="RefSeq" id="WP_223845995.1">
    <property type="nucleotide sequence ID" value="NZ_FOPJ01000002.1"/>
</dbReference>
<feature type="transmembrane region" description="Helical" evidence="5">
    <location>
        <begin position="148"/>
        <end position="169"/>
    </location>
</feature>
<comment type="subcellular location">
    <subcellularLocation>
        <location evidence="1">Membrane</location>
        <topology evidence="1">Multi-pass membrane protein</topology>
    </subcellularLocation>
</comment>
<keyword evidence="2 5" id="KW-0812">Transmembrane</keyword>
<feature type="transmembrane region" description="Helical" evidence="5">
    <location>
        <begin position="315"/>
        <end position="333"/>
    </location>
</feature>
<dbReference type="STRING" id="185761.SAMN05660282_00436"/>
<dbReference type="Pfam" id="PF00324">
    <property type="entry name" value="AA_permease"/>
    <property type="match status" value="1"/>
</dbReference>
<dbReference type="GO" id="GO:0055085">
    <property type="term" value="P:transmembrane transport"/>
    <property type="evidence" value="ECO:0007669"/>
    <property type="project" value="InterPro"/>
</dbReference>
<evidence type="ECO:0000256" key="3">
    <source>
        <dbReference type="ARBA" id="ARBA00022989"/>
    </source>
</evidence>
<dbReference type="PANTHER" id="PTHR42770">
    <property type="entry name" value="AMINO ACID TRANSPORTER-RELATED"/>
    <property type="match status" value="1"/>
</dbReference>
<feature type="transmembrane region" description="Helical" evidence="5">
    <location>
        <begin position="32"/>
        <end position="51"/>
    </location>
</feature>